<evidence type="ECO:0000259" key="8">
    <source>
        <dbReference type="PROSITE" id="PS51900"/>
    </source>
</evidence>
<dbReference type="Gene3D" id="1.10.443.10">
    <property type="entry name" value="Intergrase catalytic core"/>
    <property type="match status" value="1"/>
</dbReference>
<dbReference type="PROSITE" id="PS51900">
    <property type="entry name" value="CB"/>
    <property type="match status" value="1"/>
</dbReference>
<accession>A0A9D2HGW7</accession>
<dbReference type="Gene3D" id="1.10.150.130">
    <property type="match status" value="1"/>
</dbReference>
<proteinExistence type="inferred from homology"/>
<dbReference type="GO" id="GO:0015074">
    <property type="term" value="P:DNA integration"/>
    <property type="evidence" value="ECO:0007669"/>
    <property type="project" value="UniProtKB-KW"/>
</dbReference>
<organism evidence="9 10">
    <name type="scientific">Candidatus Lachnoclostridium stercoravium</name>
    <dbReference type="NCBI Taxonomy" id="2838633"/>
    <lineage>
        <taxon>Bacteria</taxon>
        <taxon>Bacillati</taxon>
        <taxon>Bacillota</taxon>
        <taxon>Clostridia</taxon>
        <taxon>Lachnospirales</taxon>
        <taxon>Lachnospiraceae</taxon>
    </lineage>
</organism>
<sequence>MDNHVITETDLENYRNYLLRCEKRKLTIEKYIRDLRKLNEFLGDREITKESLIDYKKYLIDNYSVSSINSMLSAVNSYMEYAGWTCYKVKALKSQRKVYCPKEKELTKEEYFRLVDTARKKHRERIGLIIQTICSTGIRISELDYVTVEAAEKGEITVECKGKYRQVFMPKKLQEYLIQYIRQQNIGDGRIFVTKSGTRMNRSNIWKEMKALCREARVPESKVFPHNLRHLFARTYYTMEKDIAKLADLLGHSSIDTTRIYIMTSGEEHRRQIEEMKLV</sequence>
<dbReference type="InterPro" id="IPR011010">
    <property type="entry name" value="DNA_brk_join_enz"/>
</dbReference>
<comment type="similarity">
    <text evidence="2">Belongs to the 'phage' integrase family.</text>
</comment>
<feature type="domain" description="Tyr recombinase" evidence="7">
    <location>
        <begin position="101"/>
        <end position="275"/>
    </location>
</feature>
<dbReference type="InterPro" id="IPR004107">
    <property type="entry name" value="Integrase_SAM-like_N"/>
</dbReference>
<evidence type="ECO:0000313" key="10">
    <source>
        <dbReference type="Proteomes" id="UP000823900"/>
    </source>
</evidence>
<keyword evidence="4 6" id="KW-0238">DNA-binding</keyword>
<dbReference type="GO" id="GO:0003677">
    <property type="term" value="F:DNA binding"/>
    <property type="evidence" value="ECO:0007669"/>
    <property type="project" value="UniProtKB-UniRule"/>
</dbReference>
<dbReference type="SUPFAM" id="SSF56349">
    <property type="entry name" value="DNA breaking-rejoining enzymes"/>
    <property type="match status" value="1"/>
</dbReference>
<dbReference type="Pfam" id="PF02899">
    <property type="entry name" value="Phage_int_SAM_1"/>
    <property type="match status" value="1"/>
</dbReference>
<keyword evidence="5" id="KW-0233">DNA recombination</keyword>
<comment type="function">
    <text evidence="1">Site-specific tyrosine recombinase, which acts by catalyzing the cutting and rejoining of the recombining DNA molecules.</text>
</comment>
<dbReference type="PROSITE" id="PS51898">
    <property type="entry name" value="TYR_RECOMBINASE"/>
    <property type="match status" value="1"/>
</dbReference>
<evidence type="ECO:0000256" key="3">
    <source>
        <dbReference type="ARBA" id="ARBA00022908"/>
    </source>
</evidence>
<evidence type="ECO:0000256" key="4">
    <source>
        <dbReference type="ARBA" id="ARBA00023125"/>
    </source>
</evidence>
<reference evidence="9" key="1">
    <citation type="journal article" date="2021" name="PeerJ">
        <title>Extensive microbial diversity within the chicken gut microbiome revealed by metagenomics and culture.</title>
        <authorList>
            <person name="Gilroy R."/>
            <person name="Ravi A."/>
            <person name="Getino M."/>
            <person name="Pursley I."/>
            <person name="Horton D.L."/>
            <person name="Alikhan N.F."/>
            <person name="Baker D."/>
            <person name="Gharbi K."/>
            <person name="Hall N."/>
            <person name="Watson M."/>
            <person name="Adriaenssens E.M."/>
            <person name="Foster-Nyarko E."/>
            <person name="Jarju S."/>
            <person name="Secka A."/>
            <person name="Antonio M."/>
            <person name="Oren A."/>
            <person name="Chaudhuri R.R."/>
            <person name="La Ragione R."/>
            <person name="Hildebrand F."/>
            <person name="Pallen M.J."/>
        </authorList>
    </citation>
    <scope>NUCLEOTIDE SEQUENCE</scope>
    <source>
        <strain evidence="9">CHK178-16964</strain>
    </source>
</reference>
<dbReference type="InterPro" id="IPR010998">
    <property type="entry name" value="Integrase_recombinase_N"/>
</dbReference>
<name>A0A9D2HGW7_9FIRM</name>
<dbReference type="GO" id="GO:0006310">
    <property type="term" value="P:DNA recombination"/>
    <property type="evidence" value="ECO:0007669"/>
    <property type="project" value="UniProtKB-KW"/>
</dbReference>
<dbReference type="InterPro" id="IPR013762">
    <property type="entry name" value="Integrase-like_cat_sf"/>
</dbReference>
<dbReference type="Pfam" id="PF00589">
    <property type="entry name" value="Phage_integrase"/>
    <property type="match status" value="1"/>
</dbReference>
<gene>
    <name evidence="9" type="ORF">IAA07_07605</name>
</gene>
<feature type="domain" description="Core-binding (CB)" evidence="8">
    <location>
        <begin position="5"/>
        <end position="83"/>
    </location>
</feature>
<comment type="caution">
    <text evidence="9">The sequence shown here is derived from an EMBL/GenBank/DDBJ whole genome shotgun (WGS) entry which is preliminary data.</text>
</comment>
<dbReference type="PANTHER" id="PTHR30349:SF89">
    <property type="entry name" value="INTEGRASE_RECOMBINASE"/>
    <property type="match status" value="1"/>
</dbReference>
<evidence type="ECO:0000256" key="6">
    <source>
        <dbReference type="PROSITE-ProRule" id="PRU01248"/>
    </source>
</evidence>
<dbReference type="EMBL" id="DWZA01000065">
    <property type="protein sequence ID" value="HJA71431.1"/>
    <property type="molecule type" value="Genomic_DNA"/>
</dbReference>
<dbReference type="InterPro" id="IPR002104">
    <property type="entry name" value="Integrase_catalytic"/>
</dbReference>
<evidence type="ECO:0000259" key="7">
    <source>
        <dbReference type="PROSITE" id="PS51898"/>
    </source>
</evidence>
<evidence type="ECO:0000313" key="9">
    <source>
        <dbReference type="EMBL" id="HJA71431.1"/>
    </source>
</evidence>
<dbReference type="InterPro" id="IPR050090">
    <property type="entry name" value="Tyrosine_recombinase_XerCD"/>
</dbReference>
<evidence type="ECO:0000256" key="2">
    <source>
        <dbReference type="ARBA" id="ARBA00008857"/>
    </source>
</evidence>
<protein>
    <submittedName>
        <fullName evidence="9">Site-specific integrase</fullName>
    </submittedName>
</protein>
<keyword evidence="3" id="KW-0229">DNA integration</keyword>
<dbReference type="PANTHER" id="PTHR30349">
    <property type="entry name" value="PHAGE INTEGRASE-RELATED"/>
    <property type="match status" value="1"/>
</dbReference>
<dbReference type="InterPro" id="IPR044068">
    <property type="entry name" value="CB"/>
</dbReference>
<reference evidence="9" key="2">
    <citation type="submission" date="2021-04" db="EMBL/GenBank/DDBJ databases">
        <authorList>
            <person name="Gilroy R."/>
        </authorList>
    </citation>
    <scope>NUCLEOTIDE SEQUENCE</scope>
    <source>
        <strain evidence="9">CHK178-16964</strain>
    </source>
</reference>
<evidence type="ECO:0000256" key="1">
    <source>
        <dbReference type="ARBA" id="ARBA00003283"/>
    </source>
</evidence>
<dbReference type="AlphaFoldDB" id="A0A9D2HGW7"/>
<evidence type="ECO:0000256" key="5">
    <source>
        <dbReference type="ARBA" id="ARBA00023172"/>
    </source>
</evidence>
<dbReference type="Proteomes" id="UP000823900">
    <property type="component" value="Unassembled WGS sequence"/>
</dbReference>